<protein>
    <submittedName>
        <fullName evidence="3">Uncharacterized protein</fullName>
    </submittedName>
</protein>
<sequence>MRHTRLSLTLTLILVLVPLALALANDTSPPTPLASPSASGKPDCPKTVLCPSCKLPYWACIIFTIIFMPAVILGGCFALLWTVIGAFKVLDYLIESYRFLHWQHTRMAIFWEWYKSRKTREWFKSAHGKSVAERDSLALGERLQRLRRKSTNLIASLAVKTWDSISPTTGAAHLPKGLLALPLALLALLAPLARAAPAEASSTSTPTAKRVERGRLCRHVSEGVTGLFAAYFILRCINHLIYDVDPKTYAVLDVFSAWLRSLPRKAGGVVTALTVNLWTTLRGPSRFGGSSLIGHTTATDTEIGRRGSAVGSVEV</sequence>
<name>A0AAF0YGA1_9TREE</name>
<dbReference type="AlphaFoldDB" id="A0AAF0YGA1"/>
<reference evidence="3" key="1">
    <citation type="submission" date="2023-10" db="EMBL/GenBank/DDBJ databases">
        <authorList>
            <person name="Noh H."/>
        </authorList>
    </citation>
    <scope>NUCLEOTIDE SEQUENCE</scope>
    <source>
        <strain evidence="3">DUCC4014</strain>
    </source>
</reference>
<evidence type="ECO:0000313" key="3">
    <source>
        <dbReference type="EMBL" id="WOO84306.1"/>
    </source>
</evidence>
<evidence type="ECO:0000313" key="4">
    <source>
        <dbReference type="Proteomes" id="UP000827549"/>
    </source>
</evidence>
<evidence type="ECO:0000256" key="1">
    <source>
        <dbReference type="SAM" id="Phobius"/>
    </source>
</evidence>
<feature type="transmembrane region" description="Helical" evidence="1">
    <location>
        <begin position="55"/>
        <end position="84"/>
    </location>
</feature>
<keyword evidence="4" id="KW-1185">Reference proteome</keyword>
<proteinExistence type="predicted"/>
<keyword evidence="1" id="KW-0812">Transmembrane</keyword>
<dbReference type="GeneID" id="87810995"/>
<accession>A0AAF0YGA1</accession>
<dbReference type="EMBL" id="CP086719">
    <property type="protein sequence ID" value="WOO84306.1"/>
    <property type="molecule type" value="Genomic_DNA"/>
</dbReference>
<keyword evidence="1" id="KW-1133">Transmembrane helix</keyword>
<keyword evidence="2" id="KW-0732">Signal</keyword>
<keyword evidence="1" id="KW-0472">Membrane</keyword>
<evidence type="ECO:0000256" key="2">
    <source>
        <dbReference type="SAM" id="SignalP"/>
    </source>
</evidence>
<organism evidence="3 4">
    <name type="scientific">Vanrija pseudolonga</name>
    <dbReference type="NCBI Taxonomy" id="143232"/>
    <lineage>
        <taxon>Eukaryota</taxon>
        <taxon>Fungi</taxon>
        <taxon>Dikarya</taxon>
        <taxon>Basidiomycota</taxon>
        <taxon>Agaricomycotina</taxon>
        <taxon>Tremellomycetes</taxon>
        <taxon>Trichosporonales</taxon>
        <taxon>Trichosporonaceae</taxon>
        <taxon>Vanrija</taxon>
    </lineage>
</organism>
<dbReference type="RefSeq" id="XP_062630332.1">
    <property type="nucleotide sequence ID" value="XM_062774347.1"/>
</dbReference>
<gene>
    <name evidence="3" type="ORF">LOC62_06G007824</name>
</gene>
<feature type="chain" id="PRO_5042139368" evidence="2">
    <location>
        <begin position="23"/>
        <end position="315"/>
    </location>
</feature>
<feature type="signal peptide" evidence="2">
    <location>
        <begin position="1"/>
        <end position="22"/>
    </location>
</feature>
<dbReference type="Proteomes" id="UP000827549">
    <property type="component" value="Chromosome 6"/>
</dbReference>